<dbReference type="Pfam" id="PF01546">
    <property type="entry name" value="Peptidase_M20"/>
    <property type="match status" value="1"/>
</dbReference>
<dbReference type="InterPro" id="IPR011650">
    <property type="entry name" value="Peptidase_M20_dimer"/>
</dbReference>
<keyword evidence="4" id="KW-0378">Hydrolase</keyword>
<evidence type="ECO:0000256" key="1">
    <source>
        <dbReference type="ARBA" id="ARBA00006247"/>
    </source>
</evidence>
<keyword evidence="3" id="KW-0479">Metal-binding</keyword>
<keyword evidence="6" id="KW-0732">Signal</keyword>
<keyword evidence="5" id="KW-0862">Zinc</keyword>
<dbReference type="Pfam" id="PF07687">
    <property type="entry name" value="M20_dimer"/>
    <property type="match status" value="1"/>
</dbReference>
<dbReference type="SUPFAM" id="SSF53187">
    <property type="entry name" value="Zn-dependent exopeptidases"/>
    <property type="match status" value="1"/>
</dbReference>
<dbReference type="EMBL" id="JOPA01000023">
    <property type="protein sequence ID" value="OUI93194.1"/>
    <property type="molecule type" value="Genomic_DNA"/>
</dbReference>
<dbReference type="SUPFAM" id="SSF55031">
    <property type="entry name" value="Bacterial exopeptidase dimerisation domain"/>
    <property type="match status" value="1"/>
</dbReference>
<comment type="caution">
    <text evidence="8">The sequence shown here is derived from an EMBL/GenBank/DDBJ whole genome shotgun (WGS) entry which is preliminary data.</text>
</comment>
<feature type="domain" description="Peptidase M20 dimerisation" evidence="7">
    <location>
        <begin position="217"/>
        <end position="363"/>
    </location>
</feature>
<dbReference type="GO" id="GO:0004180">
    <property type="term" value="F:carboxypeptidase activity"/>
    <property type="evidence" value="ECO:0007669"/>
    <property type="project" value="TreeGrafter"/>
</dbReference>
<dbReference type="GO" id="GO:0046872">
    <property type="term" value="F:metal ion binding"/>
    <property type="evidence" value="ECO:0007669"/>
    <property type="project" value="UniProtKB-KW"/>
</dbReference>
<dbReference type="PANTHER" id="PTHR45962">
    <property type="entry name" value="N-FATTY-ACYL-AMINO ACID SYNTHASE/HYDROLASE PM20D1"/>
    <property type="match status" value="1"/>
</dbReference>
<feature type="chain" id="PRO_5013395545" description="Peptidase M20 dimerisation domain-containing protein" evidence="6">
    <location>
        <begin position="24"/>
        <end position="466"/>
    </location>
</feature>
<evidence type="ECO:0000256" key="5">
    <source>
        <dbReference type="ARBA" id="ARBA00022833"/>
    </source>
</evidence>
<dbReference type="Gene3D" id="1.10.150.900">
    <property type="match status" value="1"/>
</dbReference>
<dbReference type="Proteomes" id="UP000194641">
    <property type="component" value="Unassembled WGS sequence"/>
</dbReference>
<name>A0A252ASG6_9PROT</name>
<proteinExistence type="inferred from homology"/>
<sequence length="466" mass="50234">MRNLLIALALLPVSAALPLAAHAEIVQHSQAETQALDLAKKAISLRSVAGPGNKTKDVAQLFKATLIDGGFSEKNITITPLDDTVYMTATWPGTDTALKPLVILGHMDVVEAKPSDWTRDPFTPVVENGYLFGRGATDMKLDDALVIASVLELKRQGYKPRRSIILAFSGDEETAMKTGEALAEKLQNAELVLNVDGTGGVLNEESNKPDYFMWGGAEKTYADYTLTVTNPGGHSSEPRPENAIYHMASALIKLKNYHFKPELNDITRAYFQQAGALKKGTVGQAMQSFAKNPADQAAIKVLSANYTTVGLIGTTCVATMINGGHALNALPQKVTANINCRIFPGHSKEEIGAELQHVITDPGVKLEIQEAGSVATPASPMRKDFSEAVVKAIHSVYPNLPVIPAMFAGATDNMWFRAHNVPSYTGSPIIMKTSDLFMHGLNERTPLSAIAPSINYFLSLIPDLSH</sequence>
<dbReference type="Gene3D" id="3.40.630.10">
    <property type="entry name" value="Zn peptidases"/>
    <property type="match status" value="1"/>
</dbReference>
<dbReference type="InterPro" id="IPR036264">
    <property type="entry name" value="Bact_exopeptidase_dim_dom"/>
</dbReference>
<dbReference type="GO" id="GO:0051603">
    <property type="term" value="P:proteolysis involved in protein catabolic process"/>
    <property type="evidence" value="ECO:0007669"/>
    <property type="project" value="TreeGrafter"/>
</dbReference>
<evidence type="ECO:0000256" key="2">
    <source>
        <dbReference type="ARBA" id="ARBA00022670"/>
    </source>
</evidence>
<evidence type="ECO:0000313" key="8">
    <source>
        <dbReference type="EMBL" id="OUI93194.1"/>
    </source>
</evidence>
<keyword evidence="2" id="KW-0645">Protease</keyword>
<dbReference type="PANTHER" id="PTHR45962:SF1">
    <property type="entry name" value="N-FATTY-ACYL-AMINO ACID SYNTHASE_HYDROLASE PM20D1"/>
    <property type="match status" value="1"/>
</dbReference>
<comment type="similarity">
    <text evidence="1">Belongs to the peptidase M20A family.</text>
</comment>
<reference evidence="9" key="1">
    <citation type="submission" date="2014-06" db="EMBL/GenBank/DDBJ databases">
        <authorList>
            <person name="Winans N.J."/>
            <person name="Newell P.D."/>
            <person name="Douglas A.E."/>
        </authorList>
    </citation>
    <scope>NUCLEOTIDE SEQUENCE [LARGE SCALE GENOMIC DNA]</scope>
</reference>
<organism evidence="8 9">
    <name type="scientific">Acetobacter indonesiensis</name>
    <dbReference type="NCBI Taxonomy" id="104101"/>
    <lineage>
        <taxon>Bacteria</taxon>
        <taxon>Pseudomonadati</taxon>
        <taxon>Pseudomonadota</taxon>
        <taxon>Alphaproteobacteria</taxon>
        <taxon>Acetobacterales</taxon>
        <taxon>Acetobacteraceae</taxon>
        <taxon>Acetobacter</taxon>
    </lineage>
</organism>
<dbReference type="InterPro" id="IPR047177">
    <property type="entry name" value="Pept_M20A"/>
</dbReference>
<evidence type="ECO:0000313" key="9">
    <source>
        <dbReference type="Proteomes" id="UP000194641"/>
    </source>
</evidence>
<dbReference type="AlphaFoldDB" id="A0A252ASG6"/>
<feature type="signal peptide" evidence="6">
    <location>
        <begin position="1"/>
        <end position="23"/>
    </location>
</feature>
<dbReference type="InterPro" id="IPR002933">
    <property type="entry name" value="Peptidase_M20"/>
</dbReference>
<evidence type="ECO:0000259" key="7">
    <source>
        <dbReference type="Pfam" id="PF07687"/>
    </source>
</evidence>
<dbReference type="RefSeq" id="WP_086659579.1">
    <property type="nucleotide sequence ID" value="NZ_JBJJWX010000002.1"/>
</dbReference>
<accession>A0A252ASG6</accession>
<evidence type="ECO:0000256" key="3">
    <source>
        <dbReference type="ARBA" id="ARBA00022723"/>
    </source>
</evidence>
<dbReference type="Gene3D" id="3.30.70.360">
    <property type="match status" value="1"/>
</dbReference>
<evidence type="ECO:0000256" key="4">
    <source>
        <dbReference type="ARBA" id="ARBA00022801"/>
    </source>
</evidence>
<gene>
    <name evidence="8" type="ORF">HK17_08675</name>
</gene>
<dbReference type="NCBIfam" id="NF006596">
    <property type="entry name" value="PRK09133.1"/>
    <property type="match status" value="1"/>
</dbReference>
<evidence type="ECO:0000256" key="6">
    <source>
        <dbReference type="SAM" id="SignalP"/>
    </source>
</evidence>
<protein>
    <recommendedName>
        <fullName evidence="7">Peptidase M20 dimerisation domain-containing protein</fullName>
    </recommendedName>
</protein>